<feature type="transmembrane region" description="Helical" evidence="1">
    <location>
        <begin position="9"/>
        <end position="36"/>
    </location>
</feature>
<feature type="transmembrane region" description="Helical" evidence="1">
    <location>
        <begin position="316"/>
        <end position="342"/>
    </location>
</feature>
<feature type="transmembrane region" description="Helical" evidence="1">
    <location>
        <begin position="108"/>
        <end position="129"/>
    </location>
</feature>
<gene>
    <name evidence="2" type="ORF">NITINOP_0040</name>
</gene>
<dbReference type="Proteomes" id="UP000066284">
    <property type="component" value="Chromosome 1"/>
</dbReference>
<feature type="transmembrane region" description="Helical" evidence="1">
    <location>
        <begin position="81"/>
        <end position="102"/>
    </location>
</feature>
<dbReference type="STRING" id="1715989.NITINOP_0040"/>
<keyword evidence="1" id="KW-0812">Transmembrane</keyword>
<feature type="transmembrane region" description="Helical" evidence="1">
    <location>
        <begin position="236"/>
        <end position="253"/>
    </location>
</feature>
<dbReference type="InterPro" id="IPR036927">
    <property type="entry name" value="Cyt_c_oxase-like_su1_sf"/>
</dbReference>
<evidence type="ECO:0000256" key="1">
    <source>
        <dbReference type="SAM" id="Phobius"/>
    </source>
</evidence>
<evidence type="ECO:0000313" key="2">
    <source>
        <dbReference type="EMBL" id="CUQ65017.1"/>
    </source>
</evidence>
<feature type="transmembrane region" description="Helical" evidence="1">
    <location>
        <begin position="395"/>
        <end position="413"/>
    </location>
</feature>
<feature type="transmembrane region" description="Helical" evidence="1">
    <location>
        <begin position="141"/>
        <end position="165"/>
    </location>
</feature>
<protein>
    <recommendedName>
        <fullName evidence="4">Cbb3-type cytochrome c oxidase subunit I</fullName>
    </recommendedName>
</protein>
<feature type="transmembrane region" description="Helical" evidence="1">
    <location>
        <begin position="363"/>
        <end position="383"/>
    </location>
</feature>
<keyword evidence="1" id="KW-1133">Transmembrane helix</keyword>
<reference evidence="3" key="1">
    <citation type="submission" date="2015-09" db="EMBL/GenBank/DDBJ databases">
        <authorList>
            <person name="Daims H."/>
        </authorList>
    </citation>
    <scope>NUCLEOTIDE SEQUENCE [LARGE SCALE GENOMIC DNA]</scope>
</reference>
<name>A0A0S4KNX5_9BACT</name>
<organism evidence="2 3">
    <name type="scientific">Candidatus Nitrospira inopinata</name>
    <dbReference type="NCBI Taxonomy" id="1715989"/>
    <lineage>
        <taxon>Bacteria</taxon>
        <taxon>Pseudomonadati</taxon>
        <taxon>Nitrospirota</taxon>
        <taxon>Nitrospiria</taxon>
        <taxon>Nitrospirales</taxon>
        <taxon>Nitrospiraceae</taxon>
        <taxon>Nitrospira</taxon>
    </lineage>
</organism>
<evidence type="ECO:0000313" key="3">
    <source>
        <dbReference type="Proteomes" id="UP000066284"/>
    </source>
</evidence>
<feature type="transmembrane region" description="Helical" evidence="1">
    <location>
        <begin position="48"/>
        <end position="69"/>
    </location>
</feature>
<proteinExistence type="predicted"/>
<dbReference type="AlphaFoldDB" id="A0A0S4KNX5"/>
<feature type="transmembrane region" description="Helical" evidence="1">
    <location>
        <begin position="209"/>
        <end position="230"/>
    </location>
</feature>
<keyword evidence="1" id="KW-0472">Membrane</keyword>
<feature type="transmembrane region" description="Helical" evidence="1">
    <location>
        <begin position="273"/>
        <end position="296"/>
    </location>
</feature>
<sequence>MARRYDSSIVLLLIGFGWLTLASFIGLGTLIGLILGTPMLPWVRPVHVHASLVGGVLQMVLGGFLAIVSPPTAGRLSSHQTYPLTLLAMNGGTAAMLVGFWLRRPIVVGAAGLLVAGASMRIIQILWTRSKHAPSANPGRLYYTVSFLALLSSLICAGALSLSVADRFHGYARLAHIHLGVLGFVVLIIVGAMHGFLPRILHAPLANPALSRIVLIGMPVGMAGLIGGFLNGSVPIELAAGGLLLVTGGLYVLNQIRTWLASPHRNHAASDHALIGTFFLVLTVILGLLMGINSLSTPPVMPIGTLHVVAYTHMTFIGLIVNTAMGFLCHQIPFLLAASRVSSNKKRSPYQQRLAVIMDRWRAVQIGSLNLGTMGLAVVAALTWNVPLSSTSVRVALWMSAGLLLVSFVLFLVKLAMAWGAHPDEPAHASS</sequence>
<dbReference type="KEGG" id="nio:NITINOP_0040"/>
<dbReference type="SUPFAM" id="SSF81442">
    <property type="entry name" value="Cytochrome c oxidase subunit I-like"/>
    <property type="match status" value="1"/>
</dbReference>
<evidence type="ECO:0008006" key="4">
    <source>
        <dbReference type="Google" id="ProtNLM"/>
    </source>
</evidence>
<keyword evidence="3" id="KW-1185">Reference proteome</keyword>
<feature type="transmembrane region" description="Helical" evidence="1">
    <location>
        <begin position="177"/>
        <end position="197"/>
    </location>
</feature>
<dbReference type="EMBL" id="LN885086">
    <property type="protein sequence ID" value="CUQ65017.1"/>
    <property type="molecule type" value="Genomic_DNA"/>
</dbReference>
<accession>A0A0S4KNX5</accession>